<dbReference type="AlphaFoldDB" id="A0A0F9KU89"/>
<dbReference type="EMBL" id="LAZR01008503">
    <property type="protein sequence ID" value="KKM78356.1"/>
    <property type="molecule type" value="Genomic_DNA"/>
</dbReference>
<protein>
    <recommendedName>
        <fullName evidence="2">H-type lectin domain-containing protein</fullName>
    </recommendedName>
</protein>
<comment type="caution">
    <text evidence="1">The sequence shown here is derived from an EMBL/GenBank/DDBJ whole genome shotgun (WGS) entry which is preliminary data.</text>
</comment>
<proteinExistence type="predicted"/>
<evidence type="ECO:0008006" key="2">
    <source>
        <dbReference type="Google" id="ProtNLM"/>
    </source>
</evidence>
<organism evidence="1">
    <name type="scientific">marine sediment metagenome</name>
    <dbReference type="NCBI Taxonomy" id="412755"/>
    <lineage>
        <taxon>unclassified sequences</taxon>
        <taxon>metagenomes</taxon>
        <taxon>ecological metagenomes</taxon>
    </lineage>
</organism>
<evidence type="ECO:0000313" key="1">
    <source>
        <dbReference type="EMBL" id="KKM78356.1"/>
    </source>
</evidence>
<dbReference type="SUPFAM" id="SSF141086">
    <property type="entry name" value="Agglutinin HPA-like"/>
    <property type="match status" value="1"/>
</dbReference>
<dbReference type="InterPro" id="IPR037221">
    <property type="entry name" value="H-type_lectin_dom_sf"/>
</dbReference>
<gene>
    <name evidence="1" type="ORF">LCGC14_1360800</name>
</gene>
<accession>A0A0F9KU89</accession>
<name>A0A0F9KU89_9ZZZZ</name>
<sequence length="113" mass="11994">MAIAEEDFGHSELVGGGVTTLHSHPGNVDVRSGVIINVTDGSFGIVQFAADPANRFANSPHVVLTLHGTSLAVDIPILSYVTTNSFEWNIHKGHGGTSHTWNIYWIATDAGSL</sequence>
<reference evidence="1" key="1">
    <citation type="journal article" date="2015" name="Nature">
        <title>Complex archaea that bridge the gap between prokaryotes and eukaryotes.</title>
        <authorList>
            <person name="Spang A."/>
            <person name="Saw J.H."/>
            <person name="Jorgensen S.L."/>
            <person name="Zaremba-Niedzwiedzka K."/>
            <person name="Martijn J."/>
            <person name="Lind A.E."/>
            <person name="van Eijk R."/>
            <person name="Schleper C."/>
            <person name="Guy L."/>
            <person name="Ettema T.J."/>
        </authorList>
    </citation>
    <scope>NUCLEOTIDE SEQUENCE</scope>
</reference>